<dbReference type="GO" id="GO:0030598">
    <property type="term" value="F:rRNA N-glycosylase activity"/>
    <property type="evidence" value="ECO:0007669"/>
    <property type="project" value="UniProtKB-EC"/>
</dbReference>
<keyword evidence="1" id="KW-0800">Toxin</keyword>
<dbReference type="GO" id="GO:0006952">
    <property type="term" value="P:defense response"/>
    <property type="evidence" value="ECO:0007669"/>
    <property type="project" value="UniProtKB-KW"/>
</dbReference>
<keyword evidence="1" id="KW-0611">Plant defense</keyword>
<keyword evidence="1" id="KW-0652">Protein synthesis inhibitor</keyword>
<dbReference type="InterPro" id="IPR036041">
    <property type="entry name" value="Ribosome-inact_prot_sf"/>
</dbReference>
<proteinExistence type="inferred from homology"/>
<dbReference type="EC" id="3.2.2.22" evidence="1"/>
<dbReference type="Gene3D" id="3.40.420.10">
    <property type="entry name" value="Ricin (A subunit), domain 1"/>
    <property type="match status" value="1"/>
</dbReference>
<dbReference type="GO" id="GO:0090729">
    <property type="term" value="F:toxin activity"/>
    <property type="evidence" value="ECO:0007669"/>
    <property type="project" value="UniProtKB-KW"/>
</dbReference>
<dbReference type="InterPro" id="IPR001574">
    <property type="entry name" value="Ribosome_inactivat_prot"/>
</dbReference>
<evidence type="ECO:0000313" key="2">
    <source>
        <dbReference type="EMBL" id="RCV18255.1"/>
    </source>
</evidence>
<dbReference type="EMBL" id="CM003530">
    <property type="protein sequence ID" value="RCV18255.1"/>
    <property type="molecule type" value="Genomic_DNA"/>
</dbReference>
<name>A0A368QJV5_SETIT</name>
<keyword evidence="1" id="KW-0378">Hydrolase</keyword>
<organism evidence="2">
    <name type="scientific">Setaria italica</name>
    <name type="common">Foxtail millet</name>
    <name type="synonym">Panicum italicum</name>
    <dbReference type="NCBI Taxonomy" id="4555"/>
    <lineage>
        <taxon>Eukaryota</taxon>
        <taxon>Viridiplantae</taxon>
        <taxon>Streptophyta</taxon>
        <taxon>Embryophyta</taxon>
        <taxon>Tracheophyta</taxon>
        <taxon>Spermatophyta</taxon>
        <taxon>Magnoliopsida</taxon>
        <taxon>Liliopsida</taxon>
        <taxon>Poales</taxon>
        <taxon>Poaceae</taxon>
        <taxon>PACMAD clade</taxon>
        <taxon>Panicoideae</taxon>
        <taxon>Panicodae</taxon>
        <taxon>Paniceae</taxon>
        <taxon>Cenchrinae</taxon>
        <taxon>Setaria</taxon>
    </lineage>
</organism>
<comment type="similarity">
    <text evidence="1">Belongs to the ribosome-inactivating protein family.</text>
</comment>
<sequence length="214" mass="24468">MARSLKKLIKDVMDLLATNAPLLVINHDNKTYRMQLIAEANFFTVLVRPLRTGQQLLHLRDLYLVGYEDNADGGVWKLYDDAYLVGSGAGDPANANAWQYLNFSGGYNQEMYGVSIGMPPMYYALQTLNNPLANDMAKRLALGVYIMVLPEACRFPPWKHHLVGLLRRYETMILINDPNRFDIYFPDWSSICKKKKEAPPPLEVPAAAKWKFRR</sequence>
<dbReference type="OrthoDB" id="692516at2759"/>
<reference evidence="2" key="2">
    <citation type="submission" date="2015-07" db="EMBL/GenBank/DDBJ databases">
        <authorList>
            <person name="Noorani M."/>
        </authorList>
    </citation>
    <scope>NUCLEOTIDE SEQUENCE</scope>
    <source>
        <strain evidence="2">Yugu1</strain>
    </source>
</reference>
<reference evidence="2" key="1">
    <citation type="journal article" date="2012" name="Nat. Biotechnol.">
        <title>Reference genome sequence of the model plant Setaria.</title>
        <authorList>
            <person name="Bennetzen J.L."/>
            <person name="Schmutz J."/>
            <person name="Wang H."/>
            <person name="Percifield R."/>
            <person name="Hawkins J."/>
            <person name="Pontaroli A.C."/>
            <person name="Estep M."/>
            <person name="Feng L."/>
            <person name="Vaughn J.N."/>
            <person name="Grimwood J."/>
            <person name="Jenkins J."/>
            <person name="Barry K."/>
            <person name="Lindquist E."/>
            <person name="Hellsten U."/>
            <person name="Deshpande S."/>
            <person name="Wang X."/>
            <person name="Wu X."/>
            <person name="Mitros T."/>
            <person name="Triplett J."/>
            <person name="Yang X."/>
            <person name="Ye C.Y."/>
            <person name="Mauro-Herrera M."/>
            <person name="Wang L."/>
            <person name="Li P."/>
            <person name="Sharma M."/>
            <person name="Sharma R."/>
            <person name="Ronald P.C."/>
            <person name="Panaud O."/>
            <person name="Kellogg E.A."/>
            <person name="Brutnell T.P."/>
            <person name="Doust A.N."/>
            <person name="Tuskan G.A."/>
            <person name="Rokhsar D."/>
            <person name="Devos K.M."/>
        </authorList>
    </citation>
    <scope>NUCLEOTIDE SEQUENCE [LARGE SCALE GENOMIC DNA]</scope>
    <source>
        <strain evidence="2">Yugu1</strain>
    </source>
</reference>
<accession>A0A368QJV5</accession>
<gene>
    <name evidence="2" type="ORF">SETIT_3G285400v2</name>
</gene>
<dbReference type="InterPro" id="IPR016138">
    <property type="entry name" value="Ribosome_inactivat_prot_sub1"/>
</dbReference>
<dbReference type="AlphaFoldDB" id="A0A368QJV5"/>
<protein>
    <recommendedName>
        <fullName evidence="1">rRNA N-glycosylase</fullName>
        <ecNumber evidence="1">3.2.2.22</ecNumber>
    </recommendedName>
</protein>
<dbReference type="Pfam" id="PF00161">
    <property type="entry name" value="RIP"/>
    <property type="match status" value="1"/>
</dbReference>
<dbReference type="SUPFAM" id="SSF56371">
    <property type="entry name" value="Ribosome inactivating proteins (RIP)"/>
    <property type="match status" value="1"/>
</dbReference>
<dbReference type="GO" id="GO:0017148">
    <property type="term" value="P:negative regulation of translation"/>
    <property type="evidence" value="ECO:0007669"/>
    <property type="project" value="UniProtKB-KW"/>
</dbReference>
<comment type="catalytic activity">
    <reaction evidence="1">
        <text>Endohydrolysis of the N-glycosidic bond at one specific adenosine on the 28S rRNA.</text>
        <dbReference type="EC" id="3.2.2.22"/>
    </reaction>
</comment>
<evidence type="ECO:0000256" key="1">
    <source>
        <dbReference type="RuleBase" id="RU004915"/>
    </source>
</evidence>